<feature type="transmembrane region" description="Helical" evidence="8">
    <location>
        <begin position="366"/>
        <end position="385"/>
    </location>
</feature>
<feature type="transmembrane region" description="Helical" evidence="8">
    <location>
        <begin position="181"/>
        <end position="202"/>
    </location>
</feature>
<sequence length="462" mass="50181">MSNFLHTLHEFVWSPGMLFFFLATGIRFTIKSRFFQITHAKEWFSTTLGSLLKKEEVRKTKEEHSISQFQSFCTALAATLGTGNITGVATALMAGGPGAIFWMWVSAFFGMMTNYAENYLGIRYRYRDENGGWVGGAMVYMDKGLHCRWMAVIFSLCCLGASFGMGNMVQGNSMAKGLEEAFHIPAFFTGVVTMLATAYVLNGGLKRVAALTEKLVPVMAAAYLLGALVVLWAHKEMIPDAFGIIFREAFRVKAAVGGAAGYGISRALQMGVARGIFSNEAGLGSSVIAHAQSDVKDPETQGMWGIAEIFIDTILVCTVTALVILVSGVYQPEICLQNLAAGIENIDGTTLTGMAFSTAIPFGKQFLAAATVLFAFATIVGWSCFGERTAAYLCKEKGAAAYRFCYILLTLPGCMLSPGVIWELSDTLNGMMAIPNLLALFFLGREVKYIADKKKKGKRIQP</sequence>
<keyword evidence="3 8" id="KW-0813">Transport</keyword>
<dbReference type="Proteomes" id="UP000654573">
    <property type="component" value="Unassembled WGS sequence"/>
</dbReference>
<dbReference type="PROSITE" id="PS00873">
    <property type="entry name" value="NA_ALANINE_SYMP"/>
    <property type="match status" value="1"/>
</dbReference>
<dbReference type="PANTHER" id="PTHR30330:SF14">
    <property type="entry name" value="SODIUM_AMINO ACID (ALANINE) SYMPORTER"/>
    <property type="match status" value="1"/>
</dbReference>
<comment type="caution">
    <text evidence="9">The sequence shown here is derived from an EMBL/GenBank/DDBJ whole genome shotgun (WGS) entry which is preliminary data.</text>
</comment>
<feature type="transmembrane region" description="Helical" evidence="8">
    <location>
        <begin position="214"/>
        <end position="233"/>
    </location>
</feature>
<dbReference type="Gene3D" id="1.20.1740.10">
    <property type="entry name" value="Amino acid/polyamine transporter I"/>
    <property type="match status" value="1"/>
</dbReference>
<evidence type="ECO:0000313" key="9">
    <source>
        <dbReference type="EMBL" id="MBC5673765.1"/>
    </source>
</evidence>
<evidence type="ECO:0000256" key="3">
    <source>
        <dbReference type="ARBA" id="ARBA00022448"/>
    </source>
</evidence>
<evidence type="ECO:0000256" key="8">
    <source>
        <dbReference type="RuleBase" id="RU363064"/>
    </source>
</evidence>
<proteinExistence type="inferred from homology"/>
<keyword evidence="4 8" id="KW-1003">Cell membrane</keyword>
<dbReference type="InterPro" id="IPR001463">
    <property type="entry name" value="Na/Ala_symport"/>
</dbReference>
<dbReference type="NCBIfam" id="TIGR00835">
    <property type="entry name" value="agcS"/>
    <property type="match status" value="1"/>
</dbReference>
<keyword evidence="7 8" id="KW-0472">Membrane</keyword>
<keyword evidence="10" id="KW-1185">Reference proteome</keyword>
<keyword evidence="8" id="KW-0769">Symport</keyword>
<name>A0ABR7FGK7_9FIRM</name>
<keyword evidence="5 8" id="KW-0812">Transmembrane</keyword>
<comment type="subcellular location">
    <subcellularLocation>
        <location evidence="1 8">Cell membrane</location>
        <topology evidence="1 8">Multi-pass membrane protein</topology>
    </subcellularLocation>
</comment>
<feature type="transmembrane region" description="Helical" evidence="8">
    <location>
        <begin position="99"/>
        <end position="116"/>
    </location>
</feature>
<evidence type="ECO:0000256" key="2">
    <source>
        <dbReference type="ARBA" id="ARBA00009261"/>
    </source>
</evidence>
<organism evidence="9 10">
    <name type="scientific">Blautia celeris</name>
    <dbReference type="NCBI Taxonomy" id="2763026"/>
    <lineage>
        <taxon>Bacteria</taxon>
        <taxon>Bacillati</taxon>
        <taxon>Bacillota</taxon>
        <taxon>Clostridia</taxon>
        <taxon>Lachnospirales</taxon>
        <taxon>Lachnospiraceae</taxon>
        <taxon>Blautia</taxon>
    </lineage>
</organism>
<evidence type="ECO:0000313" key="10">
    <source>
        <dbReference type="Proteomes" id="UP000654573"/>
    </source>
</evidence>
<dbReference type="RefSeq" id="WP_033142780.1">
    <property type="nucleotide sequence ID" value="NZ_JACOOU010000007.1"/>
</dbReference>
<gene>
    <name evidence="9" type="ORF">H8S76_16060</name>
</gene>
<keyword evidence="6 8" id="KW-1133">Transmembrane helix</keyword>
<evidence type="ECO:0000256" key="5">
    <source>
        <dbReference type="ARBA" id="ARBA00022692"/>
    </source>
</evidence>
<evidence type="ECO:0000256" key="7">
    <source>
        <dbReference type="ARBA" id="ARBA00023136"/>
    </source>
</evidence>
<evidence type="ECO:0000256" key="6">
    <source>
        <dbReference type="ARBA" id="ARBA00022989"/>
    </source>
</evidence>
<dbReference type="PRINTS" id="PR00175">
    <property type="entry name" value="NAALASMPORT"/>
</dbReference>
<feature type="transmembrane region" description="Helical" evidence="8">
    <location>
        <begin position="431"/>
        <end position="451"/>
    </location>
</feature>
<protein>
    <submittedName>
        <fullName evidence="9">Sodium:alanine symporter family protein</fullName>
    </submittedName>
</protein>
<feature type="transmembrane region" description="Helical" evidence="8">
    <location>
        <begin position="309"/>
        <end position="330"/>
    </location>
</feature>
<comment type="similarity">
    <text evidence="2 8">Belongs to the alanine or glycine:cation symporter (AGCS) (TC 2.A.25) family.</text>
</comment>
<evidence type="ECO:0000256" key="1">
    <source>
        <dbReference type="ARBA" id="ARBA00004651"/>
    </source>
</evidence>
<accession>A0ABR7FGK7</accession>
<dbReference type="EMBL" id="JACOOU010000007">
    <property type="protein sequence ID" value="MBC5673765.1"/>
    <property type="molecule type" value="Genomic_DNA"/>
</dbReference>
<feature type="transmembrane region" description="Helical" evidence="8">
    <location>
        <begin position="149"/>
        <end position="169"/>
    </location>
</feature>
<dbReference type="Pfam" id="PF01235">
    <property type="entry name" value="Na_Ala_symp"/>
    <property type="match status" value="1"/>
</dbReference>
<dbReference type="PANTHER" id="PTHR30330">
    <property type="entry name" value="AGSS FAMILY TRANSPORTER, SODIUM-ALANINE"/>
    <property type="match status" value="1"/>
</dbReference>
<reference evidence="9 10" key="1">
    <citation type="submission" date="2020-08" db="EMBL/GenBank/DDBJ databases">
        <title>Genome public.</title>
        <authorList>
            <person name="Liu C."/>
            <person name="Sun Q."/>
        </authorList>
    </citation>
    <scope>NUCLEOTIDE SEQUENCE [LARGE SCALE GENOMIC DNA]</scope>
    <source>
        <strain evidence="9 10">NSJ-34</strain>
    </source>
</reference>
<feature type="transmembrane region" description="Helical" evidence="8">
    <location>
        <begin position="12"/>
        <end position="30"/>
    </location>
</feature>
<feature type="transmembrane region" description="Helical" evidence="8">
    <location>
        <begin position="406"/>
        <end position="425"/>
    </location>
</feature>
<evidence type="ECO:0000256" key="4">
    <source>
        <dbReference type="ARBA" id="ARBA00022475"/>
    </source>
</evidence>